<organism evidence="5 6">
    <name type="scientific">Gordonia spumicola</name>
    <dbReference type="NCBI Taxonomy" id="589161"/>
    <lineage>
        <taxon>Bacteria</taxon>
        <taxon>Bacillati</taxon>
        <taxon>Actinomycetota</taxon>
        <taxon>Actinomycetes</taxon>
        <taxon>Mycobacteriales</taxon>
        <taxon>Gordoniaceae</taxon>
        <taxon>Gordonia</taxon>
    </lineage>
</organism>
<feature type="domain" description="PucR C-terminal helix-turn-helix" evidence="3">
    <location>
        <begin position="467"/>
        <end position="524"/>
    </location>
</feature>
<dbReference type="InterPro" id="IPR025736">
    <property type="entry name" value="PucR_C-HTH_dom"/>
</dbReference>
<reference evidence="6" key="1">
    <citation type="submission" date="2019-06" db="EMBL/GenBank/DDBJ databases">
        <title>Gordonia isolated from sludge of a wastewater treatment plant.</title>
        <authorList>
            <person name="Tamura T."/>
            <person name="Aoyama K."/>
            <person name="Kang Y."/>
            <person name="Saito S."/>
            <person name="Akiyama N."/>
            <person name="Yazawa K."/>
            <person name="Gonoi T."/>
            <person name="Mikami Y."/>
        </authorList>
    </citation>
    <scope>NUCLEOTIDE SEQUENCE [LARGE SCALE GENOMIC DNA]</scope>
    <source>
        <strain evidence="6">NBRC 107696</strain>
    </source>
</reference>
<protein>
    <submittedName>
        <fullName evidence="5">Putative regulatory protein</fullName>
    </submittedName>
</protein>
<comment type="similarity">
    <text evidence="1">Belongs to the CdaR family.</text>
</comment>
<evidence type="ECO:0000259" key="2">
    <source>
        <dbReference type="Pfam" id="PF07905"/>
    </source>
</evidence>
<dbReference type="AlphaFoldDB" id="A0A7I9V9Z8"/>
<evidence type="ECO:0000256" key="1">
    <source>
        <dbReference type="ARBA" id="ARBA00006754"/>
    </source>
</evidence>
<dbReference type="Proteomes" id="UP000444960">
    <property type="component" value="Unassembled WGS sequence"/>
</dbReference>
<gene>
    <name evidence="5" type="ORF">nbrc107696_25950</name>
</gene>
<name>A0A7I9V9Z8_9ACTN</name>
<comment type="caution">
    <text evidence="5">The sequence shown here is derived from an EMBL/GenBank/DDBJ whole genome shotgun (WGS) entry which is preliminary data.</text>
</comment>
<dbReference type="EMBL" id="BJOV01000005">
    <property type="protein sequence ID" value="GEE02149.1"/>
    <property type="molecule type" value="Genomic_DNA"/>
</dbReference>
<keyword evidence="6" id="KW-1185">Reference proteome</keyword>
<evidence type="ECO:0000259" key="3">
    <source>
        <dbReference type="Pfam" id="PF13556"/>
    </source>
</evidence>
<dbReference type="PANTHER" id="PTHR33744">
    <property type="entry name" value="CARBOHYDRATE DIACID REGULATOR"/>
    <property type="match status" value="1"/>
</dbReference>
<proteinExistence type="inferred from homology"/>
<dbReference type="InterPro" id="IPR051448">
    <property type="entry name" value="CdaR-like_regulators"/>
</dbReference>
<dbReference type="InterPro" id="IPR042070">
    <property type="entry name" value="PucR_C-HTH_sf"/>
</dbReference>
<evidence type="ECO:0000259" key="4">
    <source>
        <dbReference type="Pfam" id="PF17853"/>
    </source>
</evidence>
<evidence type="ECO:0000313" key="6">
    <source>
        <dbReference type="Proteomes" id="UP000444960"/>
    </source>
</evidence>
<dbReference type="Gene3D" id="1.10.10.2840">
    <property type="entry name" value="PucR C-terminal helix-turn-helix domain"/>
    <property type="match status" value="1"/>
</dbReference>
<dbReference type="PANTHER" id="PTHR33744:SF1">
    <property type="entry name" value="DNA-BINDING TRANSCRIPTIONAL ACTIVATOR ADER"/>
    <property type="match status" value="1"/>
</dbReference>
<feature type="domain" description="CdaR GGDEF-like" evidence="4">
    <location>
        <begin position="318"/>
        <end position="414"/>
    </location>
</feature>
<sequence>MGAYDWTNWSVAGMGCGVPVTVRWLLRHTDLNLTQAADTGDPAREIDFVVTTELSDPTPWLSGGELVLTTGIGLLGRTGVIVDRAGCEAYVRRLVDKGISALGFGVGLTVDDVPADLATAAAAAGLPLLLVPRPTPFVAIARAVADRSAELQYRSQELAARAQPRMTRAAVSGGAVALLRELSAACDGAAILLDEDGRVTQSAPASVSPAIMRAVGEQVRGHPTASSVAIEHDTVIVSQPIRVAGRTHGHLAVAAAHDMKPTDHVLIGHANSLLALDFEKPHRLDAVESRVNVAVFALLLGDEPDGSQVQQLAAEAADGHGRVRVLVVRGLGARAEDAAEALTARLVARRRPAFVSVRDGGEVAVLLRGNDDDAVITDLMAALPRAARRRSRAGVGGPVPVTAVRDGHRDAVTIAAAAERGGAVADRRAVAGMSLVASPSGRASLADLSRLLIDPLVEYDAAHGSALVPSLRAYLENHGQWETAASDLGVHRHTLRARIAKVEDRLGLDLDSARVRAELLLALLVKD</sequence>
<dbReference type="InterPro" id="IPR012914">
    <property type="entry name" value="PucR_dom"/>
</dbReference>
<dbReference type="InterPro" id="IPR041522">
    <property type="entry name" value="CdaR_GGDEF"/>
</dbReference>
<evidence type="ECO:0000313" key="5">
    <source>
        <dbReference type="EMBL" id="GEE02149.1"/>
    </source>
</evidence>
<accession>A0A7I9V9Z8</accession>
<dbReference type="Pfam" id="PF13556">
    <property type="entry name" value="HTH_30"/>
    <property type="match status" value="1"/>
</dbReference>
<dbReference type="Pfam" id="PF17853">
    <property type="entry name" value="GGDEF_2"/>
    <property type="match status" value="1"/>
</dbReference>
<dbReference type="Pfam" id="PF07905">
    <property type="entry name" value="PucR"/>
    <property type="match status" value="1"/>
</dbReference>
<feature type="domain" description="Purine catabolism PurC-like" evidence="2">
    <location>
        <begin position="29"/>
        <end position="146"/>
    </location>
</feature>